<organism evidence="2 3">
    <name type="scientific">Streptomyces amakusaensis</name>
    <dbReference type="NCBI Taxonomy" id="67271"/>
    <lineage>
        <taxon>Bacteria</taxon>
        <taxon>Bacillati</taxon>
        <taxon>Actinomycetota</taxon>
        <taxon>Actinomycetes</taxon>
        <taxon>Kitasatosporales</taxon>
        <taxon>Streptomycetaceae</taxon>
        <taxon>Streptomyces</taxon>
    </lineage>
</organism>
<proteinExistence type="predicted"/>
<protein>
    <recommendedName>
        <fullName evidence="4">PASTA domain-containing protein</fullName>
    </recommendedName>
</protein>
<accession>A0ABW0AN73</accession>
<evidence type="ECO:0000313" key="3">
    <source>
        <dbReference type="Proteomes" id="UP001596160"/>
    </source>
</evidence>
<evidence type="ECO:0000256" key="1">
    <source>
        <dbReference type="SAM" id="MobiDB-lite"/>
    </source>
</evidence>
<name>A0ABW0AN73_9ACTN</name>
<feature type="compositionally biased region" description="Basic and acidic residues" evidence="1">
    <location>
        <begin position="68"/>
        <end position="79"/>
    </location>
</feature>
<evidence type="ECO:0000313" key="2">
    <source>
        <dbReference type="EMBL" id="MFC5153164.1"/>
    </source>
</evidence>
<feature type="compositionally biased region" description="Low complexity" evidence="1">
    <location>
        <begin position="38"/>
        <end position="51"/>
    </location>
</feature>
<dbReference type="RefSeq" id="WP_344474413.1">
    <property type="nucleotide sequence ID" value="NZ_BAAASB010000004.1"/>
</dbReference>
<dbReference type="EMBL" id="JBHSKP010000008">
    <property type="protein sequence ID" value="MFC5153164.1"/>
    <property type="molecule type" value="Genomic_DNA"/>
</dbReference>
<gene>
    <name evidence="2" type="ORF">ACFPRH_15625</name>
</gene>
<reference evidence="3" key="1">
    <citation type="journal article" date="2019" name="Int. J. Syst. Evol. Microbiol.">
        <title>The Global Catalogue of Microorganisms (GCM) 10K type strain sequencing project: providing services to taxonomists for standard genome sequencing and annotation.</title>
        <authorList>
            <consortium name="The Broad Institute Genomics Platform"/>
            <consortium name="The Broad Institute Genome Sequencing Center for Infectious Disease"/>
            <person name="Wu L."/>
            <person name="Ma J."/>
        </authorList>
    </citation>
    <scope>NUCLEOTIDE SEQUENCE [LARGE SCALE GENOMIC DNA]</scope>
    <source>
        <strain evidence="3">PCU 266</strain>
    </source>
</reference>
<sequence length="151" mass="15607">MLFIVLVIGLIGSAASPTPKTVTKSVPGPTVTKTVTVTVTPKAEEPAAPVQPKKPKPAGTEAATPASRADKDTSTDTERLPNLVGQQLQAAQDAAQAAGFYLLGSHDATGEGRMQVLDRNWKVCSQTPAPGAADPSKMVDFGAVKIEETCP</sequence>
<feature type="region of interest" description="Disordered" evidence="1">
    <location>
        <begin position="38"/>
        <end position="80"/>
    </location>
</feature>
<dbReference type="Proteomes" id="UP001596160">
    <property type="component" value="Unassembled WGS sequence"/>
</dbReference>
<keyword evidence="3" id="KW-1185">Reference proteome</keyword>
<dbReference type="Gene3D" id="3.30.10.20">
    <property type="match status" value="1"/>
</dbReference>
<comment type="caution">
    <text evidence="2">The sequence shown here is derived from an EMBL/GenBank/DDBJ whole genome shotgun (WGS) entry which is preliminary data.</text>
</comment>
<evidence type="ECO:0008006" key="4">
    <source>
        <dbReference type="Google" id="ProtNLM"/>
    </source>
</evidence>